<name>A0A1X7IVI3_9MICO</name>
<sequence length="120" mass="12298">MKKWLFLGGAILSEVTGSLSLKAALEHPGWYALMAAGFAGAFVFLSLVLRAGLPLGVAYGIWGALGVALTALFSALLFGEPLTPIMGAGLLLIIGGVLCIELGRQQAEKTRGAAAVGEAR</sequence>
<keyword evidence="5" id="KW-0997">Cell inner membrane</keyword>
<evidence type="ECO:0000256" key="3">
    <source>
        <dbReference type="ARBA" id="ARBA00021112"/>
    </source>
</evidence>
<comment type="subcellular location">
    <subcellularLocation>
        <location evidence="1">Cell inner membrane</location>
        <topology evidence="1">Multi-pass membrane protein</topology>
    </subcellularLocation>
    <subcellularLocation>
        <location evidence="9">Cell membrane</location>
        <topology evidence="9">Multi-pass membrane protein</topology>
    </subcellularLocation>
</comment>
<dbReference type="PANTHER" id="PTHR30561:SF2">
    <property type="entry name" value="SPERMIDINE EXPORT PROTEIN MDTJ"/>
    <property type="match status" value="1"/>
</dbReference>
<evidence type="ECO:0000256" key="6">
    <source>
        <dbReference type="ARBA" id="ARBA00022692"/>
    </source>
</evidence>
<evidence type="ECO:0000256" key="5">
    <source>
        <dbReference type="ARBA" id="ARBA00022519"/>
    </source>
</evidence>
<keyword evidence="4" id="KW-1003">Cell membrane</keyword>
<evidence type="ECO:0000256" key="4">
    <source>
        <dbReference type="ARBA" id="ARBA00022475"/>
    </source>
</evidence>
<dbReference type="InterPro" id="IPR045324">
    <property type="entry name" value="Small_multidrug_res"/>
</dbReference>
<feature type="transmembrane region" description="Helical" evidence="10">
    <location>
        <begin position="56"/>
        <end position="79"/>
    </location>
</feature>
<evidence type="ECO:0000256" key="1">
    <source>
        <dbReference type="ARBA" id="ARBA00004429"/>
    </source>
</evidence>
<dbReference type="GO" id="GO:0031460">
    <property type="term" value="P:glycine betaine transport"/>
    <property type="evidence" value="ECO:0007669"/>
    <property type="project" value="TreeGrafter"/>
</dbReference>
<dbReference type="GO" id="GO:0005886">
    <property type="term" value="C:plasma membrane"/>
    <property type="evidence" value="ECO:0007669"/>
    <property type="project" value="UniProtKB-SubCell"/>
</dbReference>
<dbReference type="GO" id="GO:0015220">
    <property type="term" value="F:choline transmembrane transporter activity"/>
    <property type="evidence" value="ECO:0007669"/>
    <property type="project" value="TreeGrafter"/>
</dbReference>
<protein>
    <recommendedName>
        <fullName evidence="3">Spermidine export protein MdtJ</fullName>
    </recommendedName>
</protein>
<feature type="transmembrane region" description="Helical" evidence="10">
    <location>
        <begin position="85"/>
        <end position="103"/>
    </location>
</feature>
<comment type="subunit">
    <text evidence="2">Forms a complex with MdtI.</text>
</comment>
<evidence type="ECO:0000313" key="11">
    <source>
        <dbReference type="EMBL" id="SMG18932.1"/>
    </source>
</evidence>
<dbReference type="STRING" id="150121.SAMN06296010_0904"/>
<dbReference type="RefSeq" id="WP_085483282.1">
    <property type="nucleotide sequence ID" value="NZ_FXAY01000001.1"/>
</dbReference>
<dbReference type="Proteomes" id="UP000193244">
    <property type="component" value="Unassembled WGS sequence"/>
</dbReference>
<dbReference type="AlphaFoldDB" id="A0A1X7IVI3"/>
<dbReference type="Gene3D" id="1.10.3730.20">
    <property type="match status" value="1"/>
</dbReference>
<reference evidence="12" key="1">
    <citation type="submission" date="2017-04" db="EMBL/GenBank/DDBJ databases">
        <authorList>
            <person name="Varghese N."/>
            <person name="Submissions S."/>
        </authorList>
    </citation>
    <scope>NUCLEOTIDE SEQUENCE [LARGE SCALE GENOMIC DNA]</scope>
    <source>
        <strain evidence="12">VKM Ac-2510</strain>
    </source>
</reference>
<dbReference type="Pfam" id="PF00893">
    <property type="entry name" value="Multi_Drug_Res"/>
    <property type="match status" value="1"/>
</dbReference>
<dbReference type="EMBL" id="FXAY01000001">
    <property type="protein sequence ID" value="SMG18932.1"/>
    <property type="molecule type" value="Genomic_DNA"/>
</dbReference>
<keyword evidence="12" id="KW-1185">Reference proteome</keyword>
<comment type="similarity">
    <text evidence="9">Belongs to the drug/metabolite transporter (DMT) superfamily. Small multidrug resistance (SMR) (TC 2.A.7.1) family.</text>
</comment>
<dbReference type="SUPFAM" id="SSF103481">
    <property type="entry name" value="Multidrug resistance efflux transporter EmrE"/>
    <property type="match status" value="1"/>
</dbReference>
<evidence type="ECO:0000256" key="9">
    <source>
        <dbReference type="RuleBase" id="RU003942"/>
    </source>
</evidence>
<keyword evidence="8 10" id="KW-0472">Membrane</keyword>
<evidence type="ECO:0000256" key="8">
    <source>
        <dbReference type="ARBA" id="ARBA00023136"/>
    </source>
</evidence>
<dbReference type="GO" id="GO:1903711">
    <property type="term" value="P:spermidine transmembrane transport"/>
    <property type="evidence" value="ECO:0007669"/>
    <property type="project" value="TreeGrafter"/>
</dbReference>
<dbReference type="OrthoDB" id="3175079at2"/>
<feature type="transmembrane region" description="Helical" evidence="10">
    <location>
        <begin position="30"/>
        <end position="49"/>
    </location>
</feature>
<dbReference type="InterPro" id="IPR000390">
    <property type="entry name" value="Small_drug/metabolite_transptr"/>
</dbReference>
<accession>A0A1X7IVI3</accession>
<dbReference type="InterPro" id="IPR037185">
    <property type="entry name" value="EmrE-like"/>
</dbReference>
<keyword evidence="7 10" id="KW-1133">Transmembrane helix</keyword>
<dbReference type="GO" id="GO:0015199">
    <property type="term" value="F:amino-acid betaine transmembrane transporter activity"/>
    <property type="evidence" value="ECO:0007669"/>
    <property type="project" value="TreeGrafter"/>
</dbReference>
<keyword evidence="6 9" id="KW-0812">Transmembrane</keyword>
<evidence type="ECO:0000256" key="10">
    <source>
        <dbReference type="SAM" id="Phobius"/>
    </source>
</evidence>
<gene>
    <name evidence="11" type="ORF">SAMN06296010_0904</name>
</gene>
<evidence type="ECO:0000313" key="12">
    <source>
        <dbReference type="Proteomes" id="UP000193244"/>
    </source>
</evidence>
<organism evidence="11 12">
    <name type="scientific">Agreia pratensis</name>
    <dbReference type="NCBI Taxonomy" id="150121"/>
    <lineage>
        <taxon>Bacteria</taxon>
        <taxon>Bacillati</taxon>
        <taxon>Actinomycetota</taxon>
        <taxon>Actinomycetes</taxon>
        <taxon>Micrococcales</taxon>
        <taxon>Microbacteriaceae</taxon>
        <taxon>Agreia</taxon>
    </lineage>
</organism>
<dbReference type="PANTHER" id="PTHR30561">
    <property type="entry name" value="SMR FAMILY PROTON-DEPENDENT DRUG EFFLUX TRANSPORTER SUGE"/>
    <property type="match status" value="1"/>
</dbReference>
<dbReference type="GO" id="GO:0015297">
    <property type="term" value="F:antiporter activity"/>
    <property type="evidence" value="ECO:0007669"/>
    <property type="project" value="TreeGrafter"/>
</dbReference>
<proteinExistence type="inferred from homology"/>
<evidence type="ECO:0000256" key="2">
    <source>
        <dbReference type="ARBA" id="ARBA00011358"/>
    </source>
</evidence>
<evidence type="ECO:0000256" key="7">
    <source>
        <dbReference type="ARBA" id="ARBA00022989"/>
    </source>
</evidence>